<comment type="caution">
    <text evidence="1">The sequence shown here is derived from an EMBL/GenBank/DDBJ whole genome shotgun (WGS) entry which is preliminary data.</text>
</comment>
<evidence type="ECO:0000313" key="2">
    <source>
        <dbReference type="Proteomes" id="UP000053237"/>
    </source>
</evidence>
<evidence type="ECO:0000313" key="1">
    <source>
        <dbReference type="EMBL" id="CCI45038.1"/>
    </source>
</evidence>
<dbReference type="EMBL" id="CAIX01000086">
    <property type="protein sequence ID" value="CCI45038.1"/>
    <property type="molecule type" value="Genomic_DNA"/>
</dbReference>
<proteinExistence type="predicted"/>
<organism evidence="1 2">
    <name type="scientific">Albugo candida</name>
    <dbReference type="NCBI Taxonomy" id="65357"/>
    <lineage>
        <taxon>Eukaryota</taxon>
        <taxon>Sar</taxon>
        <taxon>Stramenopiles</taxon>
        <taxon>Oomycota</taxon>
        <taxon>Peronosporomycetes</taxon>
        <taxon>Albuginales</taxon>
        <taxon>Albuginaceae</taxon>
        <taxon>Albugo</taxon>
    </lineage>
</organism>
<reference evidence="1 2" key="1">
    <citation type="submission" date="2012-05" db="EMBL/GenBank/DDBJ databases">
        <title>Recombination and specialization in a pathogen metapopulation.</title>
        <authorList>
            <person name="Gardiner A."/>
            <person name="Kemen E."/>
            <person name="Schultz-Larsen T."/>
            <person name="MacLean D."/>
            <person name="Van Oosterhout C."/>
            <person name="Jones J.D.G."/>
        </authorList>
    </citation>
    <scope>NUCLEOTIDE SEQUENCE [LARGE SCALE GENOMIC DNA]</scope>
    <source>
        <strain evidence="1 2">Ac Nc2</strain>
    </source>
</reference>
<sequence length="51" mass="5688">MEVLEVASVELDDAIKTLQLFLQQQTDGEDSNVTISDDVKHQLESITEAIK</sequence>
<dbReference type="InParanoid" id="A0A024GE49"/>
<gene>
    <name evidence="1" type="ORF">BN9_058850</name>
</gene>
<dbReference type="AlphaFoldDB" id="A0A024GE49"/>
<protein>
    <submittedName>
        <fullName evidence="1">Uncharacterized protein</fullName>
    </submittedName>
</protein>
<dbReference type="Proteomes" id="UP000053237">
    <property type="component" value="Unassembled WGS sequence"/>
</dbReference>
<name>A0A024GE49_9STRA</name>
<accession>A0A024GE49</accession>
<keyword evidence="2" id="KW-1185">Reference proteome</keyword>